<gene>
    <name evidence="2" type="ORF">FUAX_02840</name>
</gene>
<organism evidence="2 3">
    <name type="scientific">Fulvitalea axinellae</name>
    <dbReference type="NCBI Taxonomy" id="1182444"/>
    <lineage>
        <taxon>Bacteria</taxon>
        <taxon>Pseudomonadati</taxon>
        <taxon>Bacteroidota</taxon>
        <taxon>Cytophagia</taxon>
        <taxon>Cytophagales</taxon>
        <taxon>Persicobacteraceae</taxon>
        <taxon>Fulvitalea</taxon>
    </lineage>
</organism>
<dbReference type="GO" id="GO:0003700">
    <property type="term" value="F:DNA-binding transcription factor activity"/>
    <property type="evidence" value="ECO:0007669"/>
    <property type="project" value="InterPro"/>
</dbReference>
<name>A0AAU9CR50_9BACT</name>
<dbReference type="PANTHER" id="PTHR33164">
    <property type="entry name" value="TRANSCRIPTIONAL REGULATOR, MARR FAMILY"/>
    <property type="match status" value="1"/>
</dbReference>
<sequence length="149" mass="16979">MRIEDEIKTSGFKDNHVKALVNINFTASWIGNIHNQLLKPFGISMQQYNILRILRGSRPEHLPVSEVKLRMVDKTPNTTRLVDKLLAKGLAERFRCDKDRRVVYLGITDAGLEAMTEIDKVFMASELSDLPLTDDEARILSDLLDKLRG</sequence>
<dbReference type="GO" id="GO:0006950">
    <property type="term" value="P:response to stress"/>
    <property type="evidence" value="ECO:0007669"/>
    <property type="project" value="TreeGrafter"/>
</dbReference>
<dbReference type="InterPro" id="IPR036388">
    <property type="entry name" value="WH-like_DNA-bd_sf"/>
</dbReference>
<dbReference type="AlphaFoldDB" id="A0AAU9CR50"/>
<evidence type="ECO:0000313" key="3">
    <source>
        <dbReference type="Proteomes" id="UP001348817"/>
    </source>
</evidence>
<dbReference type="InterPro" id="IPR000835">
    <property type="entry name" value="HTH_MarR-typ"/>
</dbReference>
<dbReference type="InterPro" id="IPR036390">
    <property type="entry name" value="WH_DNA-bd_sf"/>
</dbReference>
<dbReference type="RefSeq" id="WP_338393151.1">
    <property type="nucleotide sequence ID" value="NZ_AP025314.1"/>
</dbReference>
<dbReference type="SMART" id="SM00347">
    <property type="entry name" value="HTH_MARR"/>
    <property type="match status" value="1"/>
</dbReference>
<dbReference type="EMBL" id="AP025314">
    <property type="protein sequence ID" value="BDD07852.1"/>
    <property type="molecule type" value="Genomic_DNA"/>
</dbReference>
<evidence type="ECO:0000313" key="2">
    <source>
        <dbReference type="EMBL" id="BDD07852.1"/>
    </source>
</evidence>
<dbReference type="InterPro" id="IPR039422">
    <property type="entry name" value="MarR/SlyA-like"/>
</dbReference>
<protein>
    <submittedName>
        <fullName evidence="2">MarR family transcriptional regulator</fullName>
    </submittedName>
</protein>
<reference evidence="2 3" key="1">
    <citation type="submission" date="2021-12" db="EMBL/GenBank/DDBJ databases">
        <title>Genome sequencing of bacteria with rrn-lacking chromosome and rrn-plasmid.</title>
        <authorList>
            <person name="Anda M."/>
            <person name="Iwasaki W."/>
        </authorList>
    </citation>
    <scope>NUCLEOTIDE SEQUENCE [LARGE SCALE GENOMIC DNA]</scope>
    <source>
        <strain evidence="2 3">DSM 100852</strain>
    </source>
</reference>
<dbReference type="Gene3D" id="1.10.10.10">
    <property type="entry name" value="Winged helix-like DNA-binding domain superfamily/Winged helix DNA-binding domain"/>
    <property type="match status" value="1"/>
</dbReference>
<accession>A0AAU9CR50</accession>
<proteinExistence type="predicted"/>
<dbReference type="Pfam" id="PF01047">
    <property type="entry name" value="MarR"/>
    <property type="match status" value="1"/>
</dbReference>
<dbReference type="SUPFAM" id="SSF46785">
    <property type="entry name" value="Winged helix' DNA-binding domain"/>
    <property type="match status" value="1"/>
</dbReference>
<evidence type="ECO:0000259" key="1">
    <source>
        <dbReference type="PROSITE" id="PS50995"/>
    </source>
</evidence>
<dbReference type="PANTHER" id="PTHR33164:SF101">
    <property type="entry name" value="TRANSCRIPTIONAL REPRESSOR MPRA"/>
    <property type="match status" value="1"/>
</dbReference>
<dbReference type="KEGG" id="fax:FUAX_02840"/>
<keyword evidence="3" id="KW-1185">Reference proteome</keyword>
<dbReference type="Proteomes" id="UP001348817">
    <property type="component" value="Chromosome"/>
</dbReference>
<feature type="domain" description="HTH marR-type" evidence="1">
    <location>
        <begin position="1"/>
        <end position="149"/>
    </location>
</feature>
<dbReference type="PROSITE" id="PS50995">
    <property type="entry name" value="HTH_MARR_2"/>
    <property type="match status" value="1"/>
</dbReference>
<dbReference type="PRINTS" id="PR00598">
    <property type="entry name" value="HTHMARR"/>
</dbReference>